<dbReference type="STRING" id="1036779.SAMN04515666_1011005"/>
<dbReference type="RefSeq" id="WP_091830288.1">
    <property type="nucleotide sequence ID" value="NZ_FOAN01000001.1"/>
</dbReference>
<dbReference type="PIRSF" id="PIRSF006386">
    <property type="entry name" value="HCCAis_GSTk"/>
    <property type="match status" value="1"/>
</dbReference>
<dbReference type="GO" id="GO:0006749">
    <property type="term" value="P:glutathione metabolic process"/>
    <property type="evidence" value="ECO:0007669"/>
    <property type="project" value="TreeGrafter"/>
</dbReference>
<dbReference type="InterPro" id="IPR036249">
    <property type="entry name" value="Thioredoxin-like_sf"/>
</dbReference>
<evidence type="ECO:0000313" key="4">
    <source>
        <dbReference type="EMBL" id="SEK62561.1"/>
    </source>
</evidence>
<keyword evidence="5" id="KW-1185">Reference proteome</keyword>
<organism evidence="4 5">
    <name type="scientific">Bosea lupini</name>
    <dbReference type="NCBI Taxonomy" id="1036779"/>
    <lineage>
        <taxon>Bacteria</taxon>
        <taxon>Pseudomonadati</taxon>
        <taxon>Pseudomonadota</taxon>
        <taxon>Alphaproteobacteria</taxon>
        <taxon>Hyphomicrobiales</taxon>
        <taxon>Boseaceae</taxon>
        <taxon>Bosea</taxon>
    </lineage>
</organism>
<dbReference type="Proteomes" id="UP000199664">
    <property type="component" value="Unassembled WGS sequence"/>
</dbReference>
<dbReference type="AlphaFoldDB" id="A0A1H7IJ70"/>
<dbReference type="GO" id="GO:0004364">
    <property type="term" value="F:glutathione transferase activity"/>
    <property type="evidence" value="ECO:0007669"/>
    <property type="project" value="TreeGrafter"/>
</dbReference>
<evidence type="ECO:0000256" key="1">
    <source>
        <dbReference type="PIRNR" id="PIRNR006386"/>
    </source>
</evidence>
<dbReference type="SUPFAM" id="SSF52833">
    <property type="entry name" value="Thioredoxin-like"/>
    <property type="match status" value="1"/>
</dbReference>
<dbReference type="Gene3D" id="3.40.30.10">
    <property type="entry name" value="Glutaredoxin"/>
    <property type="match status" value="1"/>
</dbReference>
<dbReference type="Pfam" id="PF01323">
    <property type="entry name" value="DSBA"/>
    <property type="match status" value="1"/>
</dbReference>
<feature type="domain" description="DSBA-like thioredoxin" evidence="3">
    <location>
        <begin position="6"/>
        <end position="195"/>
    </location>
</feature>
<evidence type="ECO:0000259" key="3">
    <source>
        <dbReference type="Pfam" id="PF01323"/>
    </source>
</evidence>
<dbReference type="PANTHER" id="PTHR42943">
    <property type="entry name" value="GLUTATHIONE S-TRANSFERASE KAPPA"/>
    <property type="match status" value="1"/>
</dbReference>
<dbReference type="OrthoDB" id="5244108at2"/>
<proteinExistence type="inferred from homology"/>
<dbReference type="GO" id="GO:0018845">
    <property type="term" value="F:2-hydroxychromene-2-carboxylate isomerase activity"/>
    <property type="evidence" value="ECO:0007669"/>
    <property type="project" value="UniProtKB-UniRule"/>
</dbReference>
<name>A0A1H7IJ70_9HYPH</name>
<dbReference type="PANTHER" id="PTHR42943:SF2">
    <property type="entry name" value="GLUTATHIONE S-TRANSFERASE KAPPA 1"/>
    <property type="match status" value="1"/>
</dbReference>
<accession>A0A1H7IJ70</accession>
<dbReference type="GO" id="GO:0004602">
    <property type="term" value="F:glutathione peroxidase activity"/>
    <property type="evidence" value="ECO:0007669"/>
    <property type="project" value="TreeGrafter"/>
</dbReference>
<dbReference type="EMBL" id="FOAN01000001">
    <property type="protein sequence ID" value="SEK62561.1"/>
    <property type="molecule type" value="Genomic_DNA"/>
</dbReference>
<feature type="active site" description="Nucleophile" evidence="2">
    <location>
        <position position="13"/>
    </location>
</feature>
<gene>
    <name evidence="4" type="ORF">SAMN04515666_1011005</name>
</gene>
<evidence type="ECO:0000256" key="2">
    <source>
        <dbReference type="PIRSR" id="PIRSR006386-1"/>
    </source>
</evidence>
<sequence length="201" mass="22519">MPGALRLYLDFASPYSYFALRPLARLAEEHGRALELRPILLWAVFKQQGVVNPLEKPARRRYFLEDVIRSAEFFGLPFRIPEPLQISAHLAGRLYHAWTATRPQDGLRLASEIFEAFFAKGEEITDPAVLAALPCLADETPETVRAMIDGSEGRQRLGEAVDEACAANIIGVPFMTLDGESFFGADRLPQIAWRLQHPRTA</sequence>
<dbReference type="InterPro" id="IPR001853">
    <property type="entry name" value="DSBA-like_thioredoxin_dom"/>
</dbReference>
<dbReference type="InterPro" id="IPR051924">
    <property type="entry name" value="GST_Kappa/NadH"/>
</dbReference>
<dbReference type="InterPro" id="IPR014440">
    <property type="entry name" value="HCCAis_GSTk"/>
</dbReference>
<comment type="similarity">
    <text evidence="1">Belongs to the GST superfamily. NadH family.</text>
</comment>
<comment type="catalytic activity">
    <reaction evidence="1">
        <text>2-hydroxychromene-2-carboxylate = (3E)-4-(2-hydroxyphenyl)-2-oxobut-3-enoate</text>
        <dbReference type="Rhea" id="RHEA:27401"/>
        <dbReference type="ChEBI" id="CHEBI:59350"/>
        <dbReference type="ChEBI" id="CHEBI:59353"/>
        <dbReference type="EC" id="5.99.1.4"/>
    </reaction>
</comment>
<reference evidence="5" key="1">
    <citation type="submission" date="2016-10" db="EMBL/GenBank/DDBJ databases">
        <authorList>
            <person name="Varghese N."/>
            <person name="Submissions S."/>
        </authorList>
    </citation>
    <scope>NUCLEOTIDE SEQUENCE [LARGE SCALE GENOMIC DNA]</scope>
    <source>
        <strain evidence="5">LMG 26383,CCUG 61248,R- 45681</strain>
    </source>
</reference>
<evidence type="ECO:0000313" key="5">
    <source>
        <dbReference type="Proteomes" id="UP000199664"/>
    </source>
</evidence>
<dbReference type="EC" id="5.99.1.4" evidence="1"/>
<protein>
    <recommendedName>
        <fullName evidence="1">2-hydroxychromene-2-carboxylate isomerase</fullName>
        <ecNumber evidence="1">5.99.1.4</ecNumber>
    </recommendedName>
</protein>
<keyword evidence="1 4" id="KW-0413">Isomerase</keyword>